<keyword evidence="1" id="KW-1133">Transmembrane helix</keyword>
<organism evidence="2 3">
    <name type="scientific">Arthrobacter vasquezii</name>
    <dbReference type="NCBI Taxonomy" id="2977629"/>
    <lineage>
        <taxon>Bacteria</taxon>
        <taxon>Bacillati</taxon>
        <taxon>Actinomycetota</taxon>
        <taxon>Actinomycetes</taxon>
        <taxon>Micrococcales</taxon>
        <taxon>Micrococcaceae</taxon>
        <taxon>Arthrobacter</taxon>
    </lineage>
</organism>
<dbReference type="RefSeq" id="WP_277359020.1">
    <property type="nucleotide sequence ID" value="NZ_JAROKN010000035.1"/>
</dbReference>
<evidence type="ECO:0000313" key="3">
    <source>
        <dbReference type="Proteomes" id="UP001220456"/>
    </source>
</evidence>
<proteinExistence type="predicted"/>
<accession>A0ABT6CXT3</accession>
<keyword evidence="1" id="KW-0472">Membrane</keyword>
<gene>
    <name evidence="2" type="ORF">P4U43_12445</name>
</gene>
<name>A0ABT6CXT3_9MICC</name>
<dbReference type="EMBL" id="JAROKN010000035">
    <property type="protein sequence ID" value="MDF9278596.1"/>
    <property type="molecule type" value="Genomic_DNA"/>
</dbReference>
<sequence>MNSILVATSPASPTIGGIVGFAILLIILVGVLVRLIIVMVRRGKDGVKKEVLGPVFKSGGVQSELYGFKPTEAQDLKPEEHGYGSDDSRRKR</sequence>
<comment type="caution">
    <text evidence="2">The sequence shown here is derived from an EMBL/GenBank/DDBJ whole genome shotgun (WGS) entry which is preliminary data.</text>
</comment>
<dbReference type="Proteomes" id="UP001220456">
    <property type="component" value="Unassembled WGS sequence"/>
</dbReference>
<evidence type="ECO:0000313" key="2">
    <source>
        <dbReference type="EMBL" id="MDF9278596.1"/>
    </source>
</evidence>
<protein>
    <submittedName>
        <fullName evidence="2">Uncharacterized protein</fullName>
    </submittedName>
</protein>
<keyword evidence="3" id="KW-1185">Reference proteome</keyword>
<feature type="transmembrane region" description="Helical" evidence="1">
    <location>
        <begin position="15"/>
        <end position="40"/>
    </location>
</feature>
<keyword evidence="1" id="KW-0812">Transmembrane</keyword>
<reference evidence="2 3" key="1">
    <citation type="journal article" date="2023" name="Int. J. Syst. Evol. Microbiol.">
        <title>Arthrobacter vasquezii sp. nov., isolated from a soil sample from Union Glacier, Antarctica.</title>
        <authorList>
            <person name="Valenzuela-Ibaceta F."/>
            <person name="Carrasco V."/>
            <person name="Lagos-Moraga S."/>
            <person name="Dietz-Vargas C."/>
            <person name="Navarro C.A."/>
            <person name="Perez-Donoso J.M."/>
        </authorList>
    </citation>
    <scope>NUCLEOTIDE SEQUENCE [LARGE SCALE GENOMIC DNA]</scope>
    <source>
        <strain evidence="2 3">EH-1B-1</strain>
    </source>
</reference>
<evidence type="ECO:0000256" key="1">
    <source>
        <dbReference type="SAM" id="Phobius"/>
    </source>
</evidence>